<dbReference type="EMBL" id="UINC01055449">
    <property type="protein sequence ID" value="SVB74332.1"/>
    <property type="molecule type" value="Genomic_DNA"/>
</dbReference>
<dbReference type="GO" id="GO:0005975">
    <property type="term" value="P:carbohydrate metabolic process"/>
    <property type="evidence" value="ECO:0007669"/>
    <property type="project" value="InterPro"/>
</dbReference>
<dbReference type="InterPro" id="IPR010905">
    <property type="entry name" value="Glyco_hydro_88"/>
</dbReference>
<proteinExistence type="predicted"/>
<keyword evidence="1" id="KW-0378">Hydrolase</keyword>
<dbReference type="SUPFAM" id="SSF48208">
    <property type="entry name" value="Six-hairpin glycosidases"/>
    <property type="match status" value="1"/>
</dbReference>
<reference evidence="2" key="1">
    <citation type="submission" date="2018-05" db="EMBL/GenBank/DDBJ databases">
        <authorList>
            <person name="Lanie J.A."/>
            <person name="Ng W.-L."/>
            <person name="Kazmierczak K.M."/>
            <person name="Andrzejewski T.M."/>
            <person name="Davidsen T.M."/>
            <person name="Wayne K.J."/>
            <person name="Tettelin H."/>
            <person name="Glass J.I."/>
            <person name="Rusch D."/>
            <person name="Podicherti R."/>
            <person name="Tsui H.-C.T."/>
            <person name="Winkler M.E."/>
        </authorList>
    </citation>
    <scope>NUCLEOTIDE SEQUENCE</scope>
</reference>
<dbReference type="GO" id="GO:0016787">
    <property type="term" value="F:hydrolase activity"/>
    <property type="evidence" value="ECO:0007669"/>
    <property type="project" value="UniProtKB-KW"/>
</dbReference>
<dbReference type="Gene3D" id="1.50.10.10">
    <property type="match status" value="1"/>
</dbReference>
<protein>
    <recommendedName>
        <fullName evidence="3">Glycosyl hydrolase family 88</fullName>
    </recommendedName>
</protein>
<dbReference type="PANTHER" id="PTHR33886:SF8">
    <property type="entry name" value="UNSATURATED RHAMNOGALACTURONAN HYDROLASE (EUROFUNG)"/>
    <property type="match status" value="1"/>
</dbReference>
<dbReference type="InterPro" id="IPR012341">
    <property type="entry name" value="6hp_glycosidase-like_sf"/>
</dbReference>
<dbReference type="AlphaFoldDB" id="A0A382GHJ4"/>
<dbReference type="InterPro" id="IPR008928">
    <property type="entry name" value="6-hairpin_glycosidase_sf"/>
</dbReference>
<organism evidence="2">
    <name type="scientific">marine metagenome</name>
    <dbReference type="NCBI Taxonomy" id="408172"/>
    <lineage>
        <taxon>unclassified sequences</taxon>
        <taxon>metagenomes</taxon>
        <taxon>ecological metagenomes</taxon>
    </lineage>
</organism>
<evidence type="ECO:0000256" key="1">
    <source>
        <dbReference type="ARBA" id="ARBA00022801"/>
    </source>
</evidence>
<feature type="non-terminal residue" evidence="2">
    <location>
        <position position="296"/>
    </location>
</feature>
<dbReference type="Pfam" id="PF07470">
    <property type="entry name" value="Glyco_hydro_88"/>
    <property type="match status" value="1"/>
</dbReference>
<name>A0A382GHJ4_9ZZZZ</name>
<evidence type="ECO:0008006" key="3">
    <source>
        <dbReference type="Google" id="ProtNLM"/>
    </source>
</evidence>
<dbReference type="PANTHER" id="PTHR33886">
    <property type="entry name" value="UNSATURATED RHAMNOGALACTURONAN HYDROLASE (EUROFUNG)"/>
    <property type="match status" value="1"/>
</dbReference>
<evidence type="ECO:0000313" key="2">
    <source>
        <dbReference type="EMBL" id="SVB74332.1"/>
    </source>
</evidence>
<gene>
    <name evidence="2" type="ORF">METZ01_LOCUS227186</name>
</gene>
<sequence length="296" mass="32662">MNLRITVLAAAFAAVGSTDLSSQQPDARPLEMARNLASVYPRTPSMSYIPALSWRGSFRLSELTGEDRWAEAARAEMRPFIEGEQEALAGPYRLTNLAALSAFSDLGEILEDETASALATQAADLLFQEPTDEVVPFATGWTDDMFMATSLLARVAARSGEPRFAQLVEQLLTTYAERLQREDGLFVHSVSGPFAWGRGNGFAALGLVEALTLLPETWSGRSQVLDIYRRHMAALLRHQSEDGSWRQVVDEPRSYRELTVTATTLTAMARGIRNGWLNRQEYLPAVDHAWAAIGAR</sequence>
<accession>A0A382GHJ4</accession>
<dbReference type="InterPro" id="IPR052043">
    <property type="entry name" value="PolySaccharide_Degr_Enz"/>
</dbReference>